<accession>A0A150JQA1</accession>
<feature type="transmembrane region" description="Helical" evidence="1">
    <location>
        <begin position="43"/>
        <end position="64"/>
    </location>
</feature>
<reference evidence="2 3" key="1">
    <citation type="submission" date="2016-01" db="EMBL/GenBank/DDBJ databases">
        <title>Genome Sequences of Twelve Sporeforming Bacillus Species Isolated from Foods.</title>
        <authorList>
            <person name="Berendsen E.M."/>
            <person name="Wells-Bennik M.H."/>
            <person name="Krawcyk A.O."/>
            <person name="De Jong A."/>
            <person name="Holsappel S."/>
            <person name="Eijlander R.T."/>
            <person name="Kuipers O.P."/>
        </authorList>
    </citation>
    <scope>NUCLEOTIDE SEQUENCE [LARGE SCALE GENOMIC DNA]</scope>
    <source>
        <strain evidence="2 3">B4098</strain>
    </source>
</reference>
<keyword evidence="1" id="KW-0472">Membrane</keyword>
<evidence type="ECO:0000256" key="1">
    <source>
        <dbReference type="SAM" id="Phobius"/>
    </source>
</evidence>
<proteinExistence type="predicted"/>
<name>A0A150JQA1_HEYCO</name>
<organism evidence="2 3">
    <name type="scientific">Heyndrickxia coagulans</name>
    <name type="common">Weizmannia coagulans</name>
    <dbReference type="NCBI Taxonomy" id="1398"/>
    <lineage>
        <taxon>Bacteria</taxon>
        <taxon>Bacillati</taxon>
        <taxon>Bacillota</taxon>
        <taxon>Bacilli</taxon>
        <taxon>Bacillales</taxon>
        <taxon>Bacillaceae</taxon>
        <taxon>Heyndrickxia</taxon>
    </lineage>
</organism>
<protein>
    <submittedName>
        <fullName evidence="2">Uncharacterized protein</fullName>
    </submittedName>
</protein>
<dbReference type="EMBL" id="LQYG01000112">
    <property type="protein sequence ID" value="KYC59473.1"/>
    <property type="molecule type" value="Genomic_DNA"/>
</dbReference>
<evidence type="ECO:0000313" key="3">
    <source>
        <dbReference type="Proteomes" id="UP000075288"/>
    </source>
</evidence>
<evidence type="ECO:0000313" key="2">
    <source>
        <dbReference type="EMBL" id="KYC59473.1"/>
    </source>
</evidence>
<dbReference type="AlphaFoldDB" id="A0A150JQA1"/>
<keyword evidence="1" id="KW-0812">Transmembrane</keyword>
<gene>
    <name evidence="2" type="ORF">B4098_2125</name>
</gene>
<sequence length="66" mass="7611">MIVTKHDKMVCCVISFIIPIIGVILFFSWMGNKDTEKRKLGRTSLYFALASFLIFLFIGVINLYSF</sequence>
<dbReference type="Proteomes" id="UP000075288">
    <property type="component" value="Unassembled WGS sequence"/>
</dbReference>
<keyword evidence="1" id="KW-1133">Transmembrane helix</keyword>
<feature type="transmembrane region" description="Helical" evidence="1">
    <location>
        <begin position="12"/>
        <end position="31"/>
    </location>
</feature>
<comment type="caution">
    <text evidence="2">The sequence shown here is derived from an EMBL/GenBank/DDBJ whole genome shotgun (WGS) entry which is preliminary data.</text>
</comment>